<feature type="transmembrane region" description="Helical" evidence="6">
    <location>
        <begin position="88"/>
        <end position="107"/>
    </location>
</feature>
<feature type="transmembrane region" description="Helical" evidence="6">
    <location>
        <begin position="197"/>
        <end position="217"/>
    </location>
</feature>
<keyword evidence="4 6" id="KW-0472">Membrane</keyword>
<feature type="transmembrane region" description="Helical" evidence="6">
    <location>
        <begin position="237"/>
        <end position="256"/>
    </location>
</feature>
<feature type="transmembrane region" description="Helical" evidence="6">
    <location>
        <begin position="61"/>
        <end position="82"/>
    </location>
</feature>
<comment type="subcellular location">
    <subcellularLocation>
        <location evidence="1">Membrane</location>
        <topology evidence="1">Multi-pass membrane protein</topology>
    </subcellularLocation>
</comment>
<comment type="caution">
    <text evidence="7">The sequence shown here is derived from an EMBL/GenBank/DDBJ whole genome shotgun (WGS) entry which is preliminary data.</text>
</comment>
<accession>A0A0J9X3W3</accession>
<feature type="transmembrane region" description="Helical" evidence="6">
    <location>
        <begin position="158"/>
        <end position="185"/>
    </location>
</feature>
<dbReference type="InterPro" id="IPR037185">
    <property type="entry name" value="EmrE-like"/>
</dbReference>
<feature type="transmembrane region" description="Helical" evidence="6">
    <location>
        <begin position="299"/>
        <end position="317"/>
    </location>
</feature>
<dbReference type="GO" id="GO:0015095">
    <property type="term" value="F:magnesium ion transmembrane transporter activity"/>
    <property type="evidence" value="ECO:0007669"/>
    <property type="project" value="InterPro"/>
</dbReference>
<reference evidence="7" key="1">
    <citation type="submission" date="2014-03" db="EMBL/GenBank/DDBJ databases">
        <authorList>
            <person name="Casaregola S."/>
        </authorList>
    </citation>
    <scope>NUCLEOTIDE SEQUENCE [LARGE SCALE GENOMIC DNA]</scope>
    <source>
        <strain evidence="7">CLIB 918</strain>
    </source>
</reference>
<dbReference type="Proteomes" id="UP000242525">
    <property type="component" value="Unassembled WGS sequence"/>
</dbReference>
<feature type="transmembrane region" description="Helical" evidence="6">
    <location>
        <begin position="268"/>
        <end position="287"/>
    </location>
</feature>
<keyword evidence="2 6" id="KW-0812">Transmembrane</keyword>
<sequence length="480" mass="51040">MPVPAETLLSRPLIGILSAVAGNILISVALNVQRYAHIKLKTSSRHPGSEDPERSYLRSSWWWLGVLLMTAGETGNFIAYGFAPASVVSPLGVLALVSNCVIAPVFFGERISQRNILGVAVTVVGILFIITSVSPGAAETPTGHVTGPGTVDGSPHDLLMITISRLSFRIYLICVTALIAGLLVLRQKAAAMARTSSAYLFSNLGLVALIGAFTALSTKGLSSLLNYSVPQALADPLTYILLLVLVVTAVVQVLFLNSALEVFNATMVLPVHFVLFTISVIVGSAIAFQEFKNTDAAHFALFVIGCGFTFIGVWLITSSTGDYNGIRELTVTPKPVPTLIAQDSHESLASENQPLLSSSSERKHGNTRSGAITAPFSVRPALSKSYSYTQEGADGGPLLSIMSRDQSVSRTSASVPQHSILLDGNQLDHYKTTFTSSGFFIGTVLQTKRSLNFIYTNTLHDGDGHNRPVGGPPSEAIPEV</sequence>
<dbReference type="GO" id="GO:0016020">
    <property type="term" value="C:membrane"/>
    <property type="evidence" value="ECO:0007669"/>
    <property type="project" value="UniProtKB-SubCell"/>
</dbReference>
<evidence type="ECO:0000256" key="5">
    <source>
        <dbReference type="SAM" id="MobiDB-lite"/>
    </source>
</evidence>
<dbReference type="OrthoDB" id="165382at2759"/>
<evidence type="ECO:0000256" key="6">
    <source>
        <dbReference type="SAM" id="Phobius"/>
    </source>
</evidence>
<proteinExistence type="predicted"/>
<evidence type="ECO:0000256" key="1">
    <source>
        <dbReference type="ARBA" id="ARBA00004141"/>
    </source>
</evidence>
<dbReference type="SUPFAM" id="SSF103481">
    <property type="entry name" value="Multidrug resistance efflux transporter EmrE"/>
    <property type="match status" value="1"/>
</dbReference>
<evidence type="ECO:0000256" key="3">
    <source>
        <dbReference type="ARBA" id="ARBA00022989"/>
    </source>
</evidence>
<keyword evidence="8" id="KW-1185">Reference proteome</keyword>
<keyword evidence="3 6" id="KW-1133">Transmembrane helix</keyword>
<dbReference type="PANTHER" id="PTHR12570:SF65">
    <property type="entry name" value="MAGNESIUM TRANSPORTER NIPA9-RELATED"/>
    <property type="match status" value="1"/>
</dbReference>
<dbReference type="AlphaFoldDB" id="A0A0J9X3W3"/>
<evidence type="ECO:0000313" key="7">
    <source>
        <dbReference type="EMBL" id="CDO51813.1"/>
    </source>
</evidence>
<organism evidence="7 8">
    <name type="scientific">Geotrichum candidum</name>
    <name type="common">Oospora lactis</name>
    <name type="synonym">Dipodascus geotrichum</name>
    <dbReference type="NCBI Taxonomy" id="1173061"/>
    <lineage>
        <taxon>Eukaryota</taxon>
        <taxon>Fungi</taxon>
        <taxon>Dikarya</taxon>
        <taxon>Ascomycota</taxon>
        <taxon>Saccharomycotina</taxon>
        <taxon>Dipodascomycetes</taxon>
        <taxon>Dipodascales</taxon>
        <taxon>Dipodascaceae</taxon>
        <taxon>Geotrichum</taxon>
    </lineage>
</organism>
<feature type="region of interest" description="Disordered" evidence="5">
    <location>
        <begin position="459"/>
        <end position="480"/>
    </location>
</feature>
<dbReference type="PANTHER" id="PTHR12570">
    <property type="match status" value="1"/>
</dbReference>
<dbReference type="EMBL" id="CCBN010000002">
    <property type="protein sequence ID" value="CDO51813.1"/>
    <property type="molecule type" value="Genomic_DNA"/>
</dbReference>
<evidence type="ECO:0000313" key="8">
    <source>
        <dbReference type="Proteomes" id="UP000242525"/>
    </source>
</evidence>
<feature type="region of interest" description="Disordered" evidence="5">
    <location>
        <begin position="351"/>
        <end position="371"/>
    </location>
</feature>
<protein>
    <submittedName>
        <fullName evidence="7">Uncharacterized protein</fullName>
    </submittedName>
</protein>
<feature type="transmembrane region" description="Helical" evidence="6">
    <location>
        <begin position="116"/>
        <end position="138"/>
    </location>
</feature>
<dbReference type="Gene3D" id="1.10.3730.20">
    <property type="match status" value="1"/>
</dbReference>
<evidence type="ECO:0000256" key="4">
    <source>
        <dbReference type="ARBA" id="ARBA00023136"/>
    </source>
</evidence>
<evidence type="ECO:0000256" key="2">
    <source>
        <dbReference type="ARBA" id="ARBA00022692"/>
    </source>
</evidence>
<name>A0A0J9X3W3_GEOCN</name>
<feature type="transmembrane region" description="Helical" evidence="6">
    <location>
        <begin position="12"/>
        <end position="32"/>
    </location>
</feature>
<dbReference type="Pfam" id="PF05653">
    <property type="entry name" value="Mg_trans_NIPA"/>
    <property type="match status" value="1"/>
</dbReference>
<dbReference type="InterPro" id="IPR008521">
    <property type="entry name" value="Mg_trans_NIPA"/>
</dbReference>
<gene>
    <name evidence="7" type="ORF">BN980_GECA02s01330g</name>
</gene>